<feature type="region of interest" description="Disordered" evidence="1">
    <location>
        <begin position="15"/>
        <end position="45"/>
    </location>
</feature>
<comment type="caution">
    <text evidence="3">The sequence shown here is derived from an EMBL/GenBank/DDBJ whole genome shotgun (WGS) entry which is preliminary data.</text>
</comment>
<evidence type="ECO:0000313" key="4">
    <source>
        <dbReference type="Proteomes" id="UP000472335"/>
    </source>
</evidence>
<dbReference type="Proteomes" id="UP000472335">
    <property type="component" value="Unassembled WGS sequence"/>
</dbReference>
<dbReference type="AlphaFoldDB" id="A0A6G4UXB1"/>
<feature type="domain" description="Bacterial bifunctional deaminase-reductase C-terminal" evidence="2">
    <location>
        <begin position="3"/>
        <end position="199"/>
    </location>
</feature>
<dbReference type="InterPro" id="IPR002734">
    <property type="entry name" value="RibDG_C"/>
</dbReference>
<sequence length="217" mass="23325">MKLTTVTNVSLDGVTQGHRRIDAGTAETRREADAPDEDGSGGFERFGWAPPLLDDVASTFIGQAFRRADAFLFGRRTYEIFAGSWGAGMDPGNPVGEALNTRPKYVASTTLTDPRWANTTVLSGDVAGAVGELRAEPGGELQVWGSGTLIRWLLDHRLVDEIVLLTYPVVVGQGTRLFPATGPDAGLELVDLQSTPKGLTIQTYRTTGRPQYETATS</sequence>
<dbReference type="GO" id="GO:0008703">
    <property type="term" value="F:5-amino-6-(5-phosphoribosylamino)uracil reductase activity"/>
    <property type="evidence" value="ECO:0007669"/>
    <property type="project" value="InterPro"/>
</dbReference>
<dbReference type="EMBL" id="JAAKZY010000002">
    <property type="protein sequence ID" value="NGO06273.1"/>
    <property type="molecule type" value="Genomic_DNA"/>
</dbReference>
<dbReference type="InterPro" id="IPR050765">
    <property type="entry name" value="Riboflavin_Biosynth_HTPR"/>
</dbReference>
<dbReference type="SUPFAM" id="SSF53597">
    <property type="entry name" value="Dihydrofolate reductase-like"/>
    <property type="match status" value="1"/>
</dbReference>
<dbReference type="Gene3D" id="3.40.430.10">
    <property type="entry name" value="Dihydrofolate Reductase, subunit A"/>
    <property type="match status" value="1"/>
</dbReference>
<dbReference type="PANTHER" id="PTHR38011:SF11">
    <property type="entry name" value="2,5-DIAMINO-6-RIBOSYLAMINO-4(3H)-PYRIMIDINONE 5'-PHOSPHATE REDUCTASE"/>
    <property type="match status" value="1"/>
</dbReference>
<protein>
    <submittedName>
        <fullName evidence="3">Dihydrofolate reductase</fullName>
    </submittedName>
</protein>
<accession>A0A6G4UXB1</accession>
<dbReference type="GO" id="GO:0009231">
    <property type="term" value="P:riboflavin biosynthetic process"/>
    <property type="evidence" value="ECO:0007669"/>
    <property type="project" value="InterPro"/>
</dbReference>
<evidence type="ECO:0000259" key="2">
    <source>
        <dbReference type="Pfam" id="PF01872"/>
    </source>
</evidence>
<dbReference type="RefSeq" id="WP_165254194.1">
    <property type="nucleotide sequence ID" value="NZ_JAAKZY010000002.1"/>
</dbReference>
<dbReference type="Pfam" id="PF01872">
    <property type="entry name" value="RibD_C"/>
    <property type="match status" value="1"/>
</dbReference>
<gene>
    <name evidence="3" type="ORF">G5C60_00880</name>
</gene>
<keyword evidence="4" id="KW-1185">Reference proteome</keyword>
<feature type="compositionally biased region" description="Basic and acidic residues" evidence="1">
    <location>
        <begin position="19"/>
        <end position="33"/>
    </location>
</feature>
<evidence type="ECO:0000256" key="1">
    <source>
        <dbReference type="SAM" id="MobiDB-lite"/>
    </source>
</evidence>
<reference evidence="3 4" key="1">
    <citation type="submission" date="2020-02" db="EMBL/GenBank/DDBJ databases">
        <title>Whole-genome analyses of novel actinobacteria.</title>
        <authorList>
            <person name="Sahin N."/>
            <person name="Gencbay T."/>
        </authorList>
    </citation>
    <scope>NUCLEOTIDE SEQUENCE [LARGE SCALE GENOMIC DNA]</scope>
    <source>
        <strain evidence="3 4">HC44</strain>
    </source>
</reference>
<proteinExistence type="predicted"/>
<evidence type="ECO:0000313" key="3">
    <source>
        <dbReference type="EMBL" id="NGO06273.1"/>
    </source>
</evidence>
<organism evidence="3 4">
    <name type="scientific">Streptomyces scabichelini</name>
    <dbReference type="NCBI Taxonomy" id="2711217"/>
    <lineage>
        <taxon>Bacteria</taxon>
        <taxon>Bacillati</taxon>
        <taxon>Actinomycetota</taxon>
        <taxon>Actinomycetes</taxon>
        <taxon>Kitasatosporales</taxon>
        <taxon>Streptomycetaceae</taxon>
        <taxon>Streptomyces</taxon>
    </lineage>
</organism>
<dbReference type="InterPro" id="IPR024072">
    <property type="entry name" value="DHFR-like_dom_sf"/>
</dbReference>
<name>A0A6G4UXB1_9ACTN</name>
<dbReference type="PANTHER" id="PTHR38011">
    <property type="entry name" value="DIHYDROFOLATE REDUCTASE FAMILY PROTEIN (AFU_ORTHOLOGUE AFUA_8G06820)"/>
    <property type="match status" value="1"/>
</dbReference>